<keyword evidence="1" id="KW-1185">Reference proteome</keyword>
<evidence type="ECO:0000313" key="2">
    <source>
        <dbReference type="WBParaSite" id="TMUE_1000005170.1"/>
    </source>
</evidence>
<organism evidence="1 2">
    <name type="scientific">Trichuris muris</name>
    <name type="common">Mouse whipworm</name>
    <dbReference type="NCBI Taxonomy" id="70415"/>
    <lineage>
        <taxon>Eukaryota</taxon>
        <taxon>Metazoa</taxon>
        <taxon>Ecdysozoa</taxon>
        <taxon>Nematoda</taxon>
        <taxon>Enoplea</taxon>
        <taxon>Dorylaimia</taxon>
        <taxon>Trichinellida</taxon>
        <taxon>Trichuridae</taxon>
        <taxon>Trichuris</taxon>
    </lineage>
</organism>
<sequence>MKDVQHYARCVSMSLQEEQKSATTTNKAKRYDIVLTSARSCAPSSGAVGVPSPLQLTKLLVNSIVTRKQRWFSSSHKEEVKRLRIPFKGQNRLTGYSFRPKKAIGRYSTVALPASGTAASRAKRRHQSAEVFAAISASRPANGTSYNRLAFEVPRRRQTQPFILGATTTVTGAPLPLRWRLSTIKNRREAKPLR</sequence>
<proteinExistence type="predicted"/>
<accession>A0A5S6QDL3</accession>
<name>A0A5S6QDL3_TRIMR</name>
<evidence type="ECO:0000313" key="1">
    <source>
        <dbReference type="Proteomes" id="UP000046395"/>
    </source>
</evidence>
<reference evidence="2" key="1">
    <citation type="submission" date="2019-12" db="UniProtKB">
        <authorList>
            <consortium name="WormBaseParasite"/>
        </authorList>
    </citation>
    <scope>IDENTIFICATION</scope>
</reference>
<dbReference type="WBParaSite" id="TMUE_1000005170.1">
    <property type="protein sequence ID" value="TMUE_1000005170.1"/>
    <property type="gene ID" value="WBGene00285275"/>
</dbReference>
<dbReference type="AlphaFoldDB" id="A0A5S6QDL3"/>
<protein>
    <submittedName>
        <fullName evidence="2">Uncharacterized protein</fullName>
    </submittedName>
</protein>
<dbReference type="Proteomes" id="UP000046395">
    <property type="component" value="Unassembled WGS sequence"/>
</dbReference>